<dbReference type="OrthoDB" id="429813at2759"/>
<accession>S7RGF3</accession>
<reference evidence="5 6" key="1">
    <citation type="journal article" date="2012" name="Science">
        <title>The Paleozoic origin of enzymatic lignin decomposition reconstructed from 31 fungal genomes.</title>
        <authorList>
            <person name="Floudas D."/>
            <person name="Binder M."/>
            <person name="Riley R."/>
            <person name="Barry K."/>
            <person name="Blanchette R.A."/>
            <person name="Henrissat B."/>
            <person name="Martinez A.T."/>
            <person name="Otillar R."/>
            <person name="Spatafora J.W."/>
            <person name="Yadav J.S."/>
            <person name="Aerts A."/>
            <person name="Benoit I."/>
            <person name="Boyd A."/>
            <person name="Carlson A."/>
            <person name="Copeland A."/>
            <person name="Coutinho P.M."/>
            <person name="de Vries R.P."/>
            <person name="Ferreira P."/>
            <person name="Findley K."/>
            <person name="Foster B."/>
            <person name="Gaskell J."/>
            <person name="Glotzer D."/>
            <person name="Gorecki P."/>
            <person name="Heitman J."/>
            <person name="Hesse C."/>
            <person name="Hori C."/>
            <person name="Igarashi K."/>
            <person name="Jurgens J.A."/>
            <person name="Kallen N."/>
            <person name="Kersten P."/>
            <person name="Kohler A."/>
            <person name="Kuees U."/>
            <person name="Kumar T.K.A."/>
            <person name="Kuo A."/>
            <person name="LaButti K."/>
            <person name="Larrondo L.F."/>
            <person name="Lindquist E."/>
            <person name="Ling A."/>
            <person name="Lombard V."/>
            <person name="Lucas S."/>
            <person name="Lundell T."/>
            <person name="Martin R."/>
            <person name="McLaughlin D.J."/>
            <person name="Morgenstern I."/>
            <person name="Morin E."/>
            <person name="Murat C."/>
            <person name="Nagy L.G."/>
            <person name="Nolan M."/>
            <person name="Ohm R.A."/>
            <person name="Patyshakuliyeva A."/>
            <person name="Rokas A."/>
            <person name="Ruiz-Duenas F.J."/>
            <person name="Sabat G."/>
            <person name="Salamov A."/>
            <person name="Samejima M."/>
            <person name="Schmutz J."/>
            <person name="Slot J.C."/>
            <person name="St John F."/>
            <person name="Stenlid J."/>
            <person name="Sun H."/>
            <person name="Sun S."/>
            <person name="Syed K."/>
            <person name="Tsang A."/>
            <person name="Wiebenga A."/>
            <person name="Young D."/>
            <person name="Pisabarro A."/>
            <person name="Eastwood D.C."/>
            <person name="Martin F."/>
            <person name="Cullen D."/>
            <person name="Grigoriev I.V."/>
            <person name="Hibbett D.S."/>
        </authorList>
    </citation>
    <scope>NUCLEOTIDE SEQUENCE [LARGE SCALE GENOMIC DNA]</scope>
    <source>
        <strain evidence="5 6">ATCC 11539</strain>
    </source>
</reference>
<dbReference type="EMBL" id="KB469306">
    <property type="protein sequence ID" value="EPQ53300.1"/>
    <property type="molecule type" value="Genomic_DNA"/>
</dbReference>
<dbReference type="GeneID" id="19306399"/>
<dbReference type="AlphaFoldDB" id="S7RGF3"/>
<dbReference type="STRING" id="670483.S7RGF3"/>
<sequence>MQLPALDGTLSFESVVDFHLAHNADHTYAVFPAADTASETSKVSFLGWGRAVHRAAYRLRPSKNHGKGEVVALIANCDTLLYTAVLMGMIRGGLTPFPISPRNSGPAVCSMLEKTNCHRLVVTSSSVQGLIHATKAELDSKRYDLQVEEIPALKDLFPDLGNEDSSSGDFEPYPSLERLSPDDVLIYIHSSGSTGFPKPIAQTVRIIKDWCNQPPAMDVRGLHEDLVLGVAALPAFHTLGFTMQIILPLITGKRIALFHHRFPEPPVNPNPDNTLEALRLTGSNCVIAVPSFFEAWANSKEGVEFLASCEFAASSGGPLSSKVGDYLVSQGVRLVSLYGATEMGIPMSILPDANGKAPEDWQYIAITERSLPRWIPQGDGSYELQMLNTDTHHVAKINLADVDGYATSDVFVKHPTKENLWKVVGRSDDVLILANGEKTVPGPLEGMILAHPMVQGAIMFGRERNQVGVLVEPKAQYAFDPSDQAALAAFRNSIWPAVEEANDTAPAFSRIFKEMILVTSPWKPMMRAPKGTVMRKATLNEYAQEIEDLLSATFLRNRIIGALRSSESPSAKQAASQVNQNIVFANPTIKQLANKLVSLVDPQAADASSHDPAAEMIDMIAKYSATLAGPKEPKAVVLLTGSTGTLGTHLLFQLLRNENVAKVYAYNRKSSAASSSERQKAAFVDKGFDAGLLEDAVAPLKVEFLEGDAAHENLGLDPAVYAELQRTCTHIIHNAWRLDFNLSLSSFESHVAGVRSLLALSLSSPHWSRVRFLFTSSIAVLQHWDTDKGPAPEEGALDAKVAVGNGYGESKYVAEQLILKTPLQSTSFRIGQISGGEPSGSWALTDWVPIMIKSSIGLGALPNSNGMVSWLPMHSVAQSILDVAFTPEGGRISRTLHLVHPRPVPWTNVIAEGQTAESTQQAVLPLVPFDKWVELVKKRSNNPSKEDLEKIPAIKLLEFFTYIASGDLEAEKKGLREYEMGNWARLATTEAVKACETMKNMPQIGKRDVDMWIDYWISKGLFQ</sequence>
<evidence type="ECO:0000256" key="2">
    <source>
        <dbReference type="ARBA" id="ARBA00022553"/>
    </source>
</evidence>
<evidence type="ECO:0000313" key="6">
    <source>
        <dbReference type="Proteomes" id="UP000030669"/>
    </source>
</evidence>
<dbReference type="InterPro" id="IPR013120">
    <property type="entry name" value="FAR_NAD-bd"/>
</dbReference>
<organism evidence="5 6">
    <name type="scientific">Gloeophyllum trabeum (strain ATCC 11539 / FP-39264 / Madison 617)</name>
    <name type="common">Brown rot fungus</name>
    <dbReference type="NCBI Taxonomy" id="670483"/>
    <lineage>
        <taxon>Eukaryota</taxon>
        <taxon>Fungi</taxon>
        <taxon>Dikarya</taxon>
        <taxon>Basidiomycota</taxon>
        <taxon>Agaricomycotina</taxon>
        <taxon>Agaricomycetes</taxon>
        <taxon>Gloeophyllales</taxon>
        <taxon>Gloeophyllaceae</taxon>
        <taxon>Gloeophyllum</taxon>
    </lineage>
</organism>
<dbReference type="InterPro" id="IPR000873">
    <property type="entry name" value="AMP-dep_synth/lig_dom"/>
</dbReference>
<dbReference type="Proteomes" id="UP000030669">
    <property type="component" value="Unassembled WGS sequence"/>
</dbReference>
<dbReference type="eggNOG" id="KOG1178">
    <property type="taxonomic scope" value="Eukaryota"/>
</dbReference>
<evidence type="ECO:0000259" key="4">
    <source>
        <dbReference type="Pfam" id="PF07993"/>
    </source>
</evidence>
<dbReference type="PROSITE" id="PS00455">
    <property type="entry name" value="AMP_BINDING"/>
    <property type="match status" value="1"/>
</dbReference>
<dbReference type="InterPro" id="IPR020845">
    <property type="entry name" value="AMP-binding_CS"/>
</dbReference>
<dbReference type="PANTHER" id="PTHR43439">
    <property type="entry name" value="PHENYLACETATE-COENZYME A LIGASE"/>
    <property type="match status" value="1"/>
</dbReference>
<dbReference type="HOGENOM" id="CLU_002220_1_0_1"/>
<feature type="domain" description="AMP-dependent synthetase/ligase" evidence="3">
    <location>
        <begin position="26"/>
        <end position="354"/>
    </location>
</feature>
<dbReference type="Pfam" id="PF07993">
    <property type="entry name" value="NAD_binding_4"/>
    <property type="match status" value="1"/>
</dbReference>
<dbReference type="InterPro" id="IPR036291">
    <property type="entry name" value="NAD(P)-bd_dom_sf"/>
</dbReference>
<dbReference type="InterPro" id="IPR042099">
    <property type="entry name" value="ANL_N_sf"/>
</dbReference>
<dbReference type="Gene3D" id="3.40.50.12780">
    <property type="entry name" value="N-terminal domain of ligase-like"/>
    <property type="match status" value="1"/>
</dbReference>
<feature type="domain" description="Thioester reductase (TE)" evidence="4">
    <location>
        <begin position="639"/>
        <end position="880"/>
    </location>
</feature>
<proteinExistence type="predicted"/>
<keyword evidence="6" id="KW-1185">Reference proteome</keyword>
<dbReference type="OMA" id="KPGLWKF"/>
<dbReference type="SUPFAM" id="SSF56801">
    <property type="entry name" value="Acetyl-CoA synthetase-like"/>
    <property type="match status" value="1"/>
</dbReference>
<dbReference type="RefSeq" id="XP_007868218.1">
    <property type="nucleotide sequence ID" value="XM_007870027.1"/>
</dbReference>
<dbReference type="SUPFAM" id="SSF51735">
    <property type="entry name" value="NAD(P)-binding Rossmann-fold domains"/>
    <property type="match status" value="1"/>
</dbReference>
<dbReference type="InterPro" id="IPR051414">
    <property type="entry name" value="Adenylate-forming_Reductase"/>
</dbReference>
<dbReference type="Gene3D" id="3.40.50.720">
    <property type="entry name" value="NAD(P)-binding Rossmann-like Domain"/>
    <property type="match status" value="1"/>
</dbReference>
<evidence type="ECO:0000259" key="3">
    <source>
        <dbReference type="Pfam" id="PF00501"/>
    </source>
</evidence>
<gene>
    <name evidence="5" type="ORF">GLOTRDRAFT_46069</name>
</gene>
<evidence type="ECO:0000313" key="5">
    <source>
        <dbReference type="EMBL" id="EPQ53300.1"/>
    </source>
</evidence>
<dbReference type="Pfam" id="PF00501">
    <property type="entry name" value="AMP-binding"/>
    <property type="match status" value="1"/>
</dbReference>
<dbReference type="PANTHER" id="PTHR43439:SF2">
    <property type="entry name" value="ENZYME, PUTATIVE (JCVI)-RELATED"/>
    <property type="match status" value="1"/>
</dbReference>
<dbReference type="Pfam" id="PF23562">
    <property type="entry name" value="AMP-binding_C_3"/>
    <property type="match status" value="1"/>
</dbReference>
<dbReference type="KEGG" id="gtr:GLOTRDRAFT_46069"/>
<protein>
    <submittedName>
        <fullName evidence="5">Acetyl-CoA synthetase-like protein</fullName>
    </submittedName>
</protein>
<evidence type="ECO:0000256" key="1">
    <source>
        <dbReference type="ARBA" id="ARBA00022450"/>
    </source>
</evidence>
<name>S7RGF3_GLOTA</name>
<keyword evidence="1" id="KW-0596">Phosphopantetheine</keyword>
<keyword evidence="2" id="KW-0597">Phosphoprotein</keyword>